<feature type="transmembrane region" description="Helical" evidence="1">
    <location>
        <begin position="36"/>
        <end position="59"/>
    </location>
</feature>
<dbReference type="PATRIC" id="fig|1095733.3.peg.564"/>
<evidence type="ECO:0000313" key="3">
    <source>
        <dbReference type="Proteomes" id="UP000003357"/>
    </source>
</evidence>
<dbReference type="InterPro" id="IPR021529">
    <property type="entry name" value="DUF2798"/>
</dbReference>
<name>I2NQD4_STRPA</name>
<proteinExistence type="predicted"/>
<comment type="caution">
    <text evidence="2">The sequence shown here is derived from an EMBL/GenBank/DDBJ whole genome shotgun (WGS) entry which is preliminary data.</text>
</comment>
<feature type="transmembrane region" description="Helical" evidence="1">
    <location>
        <begin position="113"/>
        <end position="134"/>
    </location>
</feature>
<dbReference type="Pfam" id="PF11391">
    <property type="entry name" value="DUF2798"/>
    <property type="match status" value="2"/>
</dbReference>
<evidence type="ECO:0000313" key="2">
    <source>
        <dbReference type="EMBL" id="EIG28045.1"/>
    </source>
</evidence>
<dbReference type="Proteomes" id="UP000003357">
    <property type="component" value="Unassembled WGS sequence"/>
</dbReference>
<feature type="transmembrane region" description="Helical" evidence="1">
    <location>
        <begin position="80"/>
        <end position="101"/>
    </location>
</feature>
<gene>
    <name evidence="2" type="ORF">HMPREF9971_1813</name>
</gene>
<sequence length="165" mass="18711">MPRNFKEAMMFTTMMCGMMVLGMSIWNLILVDQFSWSHLAMGYLPGFVTAFLLDVLIVGPLVKGVAFKFLKDHHKRWQKIVTISGGMALLMVTFMSLYGLLYNHVPLSVTTYLGAWASNFIMALPLNFLIVGPISRFILGRLQKPFPGEEKVEDFEDDEEIPTII</sequence>
<evidence type="ECO:0000256" key="1">
    <source>
        <dbReference type="SAM" id="Phobius"/>
    </source>
</evidence>
<reference evidence="2 3" key="1">
    <citation type="submission" date="2012-04" db="EMBL/GenBank/DDBJ databases">
        <authorList>
            <person name="Harkins D.M."/>
            <person name="Madupu R."/>
            <person name="Durkin A.S."/>
            <person name="Torralba M."/>
            <person name="Methe B."/>
            <person name="Sutton G.G."/>
            <person name="Nelson K.E."/>
        </authorList>
    </citation>
    <scope>NUCLEOTIDE SEQUENCE [LARGE SCALE GENOMIC DNA]</scope>
    <source>
        <strain evidence="2 3">F0449</strain>
    </source>
</reference>
<accession>I2NQD4</accession>
<keyword evidence="1" id="KW-0812">Transmembrane</keyword>
<keyword evidence="1" id="KW-0472">Membrane</keyword>
<keyword evidence="1" id="KW-1133">Transmembrane helix</keyword>
<protein>
    <recommendedName>
        <fullName evidence="4">DUF2798 domain-containing protein</fullName>
    </recommendedName>
</protein>
<dbReference type="AlphaFoldDB" id="I2NQD4"/>
<organism evidence="2 3">
    <name type="scientific">Streptococcus parasanguinis F0449</name>
    <dbReference type="NCBI Taxonomy" id="1095733"/>
    <lineage>
        <taxon>Bacteria</taxon>
        <taxon>Bacillati</taxon>
        <taxon>Bacillota</taxon>
        <taxon>Bacilli</taxon>
        <taxon>Lactobacillales</taxon>
        <taxon>Streptococcaceae</taxon>
        <taxon>Streptococcus</taxon>
    </lineage>
</organism>
<dbReference type="EMBL" id="AJMV01000042">
    <property type="protein sequence ID" value="EIG28045.1"/>
    <property type="molecule type" value="Genomic_DNA"/>
</dbReference>
<evidence type="ECO:0008006" key="4">
    <source>
        <dbReference type="Google" id="ProtNLM"/>
    </source>
</evidence>
<feature type="transmembrane region" description="Helical" evidence="1">
    <location>
        <begin position="12"/>
        <end position="30"/>
    </location>
</feature>